<dbReference type="GeneID" id="83621066"/>
<name>A0A059MNY7_9NOCA</name>
<organism evidence="11 13">
    <name type="scientific">Rhodococcus aetherivorans</name>
    <dbReference type="NCBI Taxonomy" id="191292"/>
    <lineage>
        <taxon>Bacteria</taxon>
        <taxon>Bacillati</taxon>
        <taxon>Actinomycetota</taxon>
        <taxon>Actinomycetes</taxon>
        <taxon>Mycobacteriales</taxon>
        <taxon>Nocardiaceae</taxon>
        <taxon>Rhodococcus</taxon>
    </lineage>
</organism>
<dbReference type="KEGG" id="rav:AAT18_17165"/>
<feature type="signal peptide" evidence="8">
    <location>
        <begin position="1"/>
        <end position="22"/>
    </location>
</feature>
<dbReference type="EMBL" id="CP106982">
    <property type="protein sequence ID" value="UYF96345.1"/>
    <property type="molecule type" value="Genomic_DNA"/>
</dbReference>
<dbReference type="GO" id="GO:0005886">
    <property type="term" value="C:plasma membrane"/>
    <property type="evidence" value="ECO:0007669"/>
    <property type="project" value="UniProtKB-SubCell"/>
</dbReference>
<dbReference type="Proteomes" id="UP001163947">
    <property type="component" value="Chromosome"/>
</dbReference>
<dbReference type="InterPro" id="IPR023959">
    <property type="entry name" value="LpqB"/>
</dbReference>
<feature type="region of interest" description="Disordered" evidence="7">
    <location>
        <begin position="25"/>
        <end position="52"/>
    </location>
</feature>
<accession>A0A0F6VKM5</accession>
<evidence type="ECO:0000256" key="8">
    <source>
        <dbReference type="SAM" id="SignalP"/>
    </source>
</evidence>
<dbReference type="Pfam" id="PF10646">
    <property type="entry name" value="Germane"/>
    <property type="match status" value="1"/>
</dbReference>
<evidence type="ECO:0000313" key="11">
    <source>
        <dbReference type="EMBL" id="UYF96345.1"/>
    </source>
</evidence>
<evidence type="ECO:0000256" key="2">
    <source>
        <dbReference type="ARBA" id="ARBA00022729"/>
    </source>
</evidence>
<keyword evidence="2 6" id="KW-0732">Signal</keyword>
<accession>A0A059MNY7</accession>
<keyword evidence="3 6" id="KW-0472">Membrane</keyword>
<evidence type="ECO:0000256" key="4">
    <source>
        <dbReference type="ARBA" id="ARBA00023139"/>
    </source>
</evidence>
<evidence type="ECO:0000256" key="7">
    <source>
        <dbReference type="SAM" id="MobiDB-lite"/>
    </source>
</evidence>
<evidence type="ECO:0000259" key="9">
    <source>
        <dbReference type="SMART" id="SM00909"/>
    </source>
</evidence>
<keyword evidence="12" id="KW-1185">Reference proteome</keyword>
<comment type="subcellular location">
    <subcellularLocation>
        <location evidence="6">Cell membrane</location>
        <topology evidence="6">Lipid-anchor</topology>
    </subcellularLocation>
</comment>
<dbReference type="InterPro" id="IPR019606">
    <property type="entry name" value="GerMN"/>
</dbReference>
<dbReference type="HAMAP" id="MF_01373">
    <property type="entry name" value="LpqB_lipoprot"/>
    <property type="match status" value="1"/>
</dbReference>
<evidence type="ECO:0000256" key="1">
    <source>
        <dbReference type="ARBA" id="ARBA00022475"/>
    </source>
</evidence>
<evidence type="ECO:0000313" key="13">
    <source>
        <dbReference type="Proteomes" id="UP001163947"/>
    </source>
</evidence>
<dbReference type="EMBL" id="BLAH01000094">
    <property type="protein sequence ID" value="GES38434.1"/>
    <property type="molecule type" value="Genomic_DNA"/>
</dbReference>
<dbReference type="SUPFAM" id="SSF63829">
    <property type="entry name" value="Calcium-dependent phosphotriesterase"/>
    <property type="match status" value="1"/>
</dbReference>
<dbReference type="Proteomes" id="UP000325466">
    <property type="component" value="Unassembled WGS sequence"/>
</dbReference>
<dbReference type="PROSITE" id="PS51257">
    <property type="entry name" value="PROKAR_LIPOPROTEIN"/>
    <property type="match status" value="1"/>
</dbReference>
<dbReference type="Pfam" id="PF25976">
    <property type="entry name" value="LpqB_N"/>
    <property type="match status" value="1"/>
</dbReference>
<evidence type="ECO:0000256" key="5">
    <source>
        <dbReference type="ARBA" id="ARBA00023288"/>
    </source>
</evidence>
<dbReference type="SMART" id="SM00909">
    <property type="entry name" value="Germane"/>
    <property type="match status" value="1"/>
</dbReference>
<reference evidence="11" key="3">
    <citation type="submission" date="2022-09" db="EMBL/GenBank/DDBJ databases">
        <title>The genome sequence of Rhodococcus aetherivorans N1.</title>
        <authorList>
            <person name="Jiang W."/>
        </authorList>
    </citation>
    <scope>NUCLEOTIDE SEQUENCE</scope>
    <source>
        <strain evidence="11">N1</strain>
    </source>
</reference>
<keyword evidence="4 6" id="KW-0564">Palmitate</keyword>
<keyword evidence="5 6" id="KW-0449">Lipoprotein</keyword>
<gene>
    <name evidence="6 11" type="primary">lpqB</name>
    <name evidence="11" type="ORF">OCS65_11575</name>
    <name evidence="10" type="ORF">RAJCM14343_3699</name>
</gene>
<evidence type="ECO:0000256" key="3">
    <source>
        <dbReference type="ARBA" id="ARBA00023136"/>
    </source>
</evidence>
<dbReference type="NCBIfam" id="NF010141">
    <property type="entry name" value="PRK13616.1"/>
    <property type="match status" value="1"/>
</dbReference>
<evidence type="ECO:0000313" key="12">
    <source>
        <dbReference type="Proteomes" id="UP000325466"/>
    </source>
</evidence>
<dbReference type="AlphaFoldDB" id="A0A059MNY7"/>
<feature type="chain" id="PRO_5043691273" description="Lipoprotein LpqB" evidence="8">
    <location>
        <begin position="23"/>
        <end position="590"/>
    </location>
</feature>
<reference evidence="10" key="2">
    <citation type="submission" date="2019-10" db="EMBL/GenBank/DDBJ databases">
        <title>Draft genome sequence of Rhodococcus aetherivorans JCM 14343.</title>
        <authorList>
            <person name="Inoue D."/>
            <person name="Nakazawa M."/>
            <person name="Yamamoto N."/>
            <person name="Sei K."/>
            <person name="Ike M."/>
        </authorList>
    </citation>
    <scope>NUCLEOTIDE SEQUENCE</scope>
    <source>
        <strain evidence="10">JCM 14343</strain>
    </source>
</reference>
<comment type="similarity">
    <text evidence="6">Belongs to the LpqB lipoprotein family.</text>
</comment>
<sequence length="590" mass="61806">MRGTKTILTAMLGLTVAVSGCASLPDSSSPQAVGTIAREPTTTSVPPPAPGREPDLLLRDFLRASTDPANRHLAARQFLTADMSAGWDDAASATIVDKVDVLPESRSAERATYVIRANRVGHLEEGGVYRADEGPFETRITLVLTGGEWRIDEMGPGVVMDRPQFLNGYQRRSLYFVDPSGRTVVPDPRWIAATQDQTAAQLIDLLIEGPKAALAPAVRTELGSGVSVRGPITKADGRTTQVGVGLGGVRIDFLGLKPLGKESREMLAAQVIWTLANAEITGPYVLLADGQPLDERFPNGWTTADVASMNPLATSSATIGLHALRGGGLVSVAETGVTPVPGAFGAATNLRSVALSHDGELAAAVADTGRPAPEATAELLIGPYRDGTAARALQGESITRPTWALDDNSVWAVVNGTNVVRVVREPGTGRVTVLPVDAGSVRAVGNVISDLRLSRDGVRAAMIVDGRVYVAVVVQKSNGEFSLTTPREIAIGLGSPALSLDWSTPDTVVVARSASDVPVVQVAVDGSRMDALPSRNLTPPVVAVEASTTSEFVADSRAVFQLNNADPAGDRYWREVPGLTGLQAVPVLPG</sequence>
<reference evidence="10 12" key="1">
    <citation type="journal article" date="2018" name="Biodegradation">
        <title>1,4-Dioxane degradation characteristics of Rhodococcus aetherivorans JCM 14343.</title>
        <authorList>
            <person name="Inoue D."/>
            <person name="Tsunoda T."/>
            <person name="Yamamoto N."/>
            <person name="Ike M."/>
            <person name="Sei K."/>
        </authorList>
    </citation>
    <scope>NUCLEOTIDE SEQUENCE [LARGE SCALE GENOMIC DNA]</scope>
    <source>
        <strain evidence="10 12">JCM 14343</strain>
    </source>
</reference>
<proteinExistence type="inferred from homology"/>
<dbReference type="InterPro" id="IPR059026">
    <property type="entry name" value="LpqB_N"/>
</dbReference>
<accession>N1MA32</accession>
<keyword evidence="1 6" id="KW-1003">Cell membrane</keyword>
<feature type="domain" description="GerMN" evidence="9">
    <location>
        <begin position="199"/>
        <end position="297"/>
    </location>
</feature>
<dbReference type="InterPro" id="IPR018910">
    <property type="entry name" value="LpqB_C"/>
</dbReference>
<evidence type="ECO:0000256" key="6">
    <source>
        <dbReference type="HAMAP-Rule" id="MF_01373"/>
    </source>
</evidence>
<evidence type="ECO:0000313" key="10">
    <source>
        <dbReference type="EMBL" id="GES38434.1"/>
    </source>
</evidence>
<dbReference type="RefSeq" id="WP_006942676.1">
    <property type="nucleotide sequence ID" value="NZ_BAAAYP010000019.1"/>
</dbReference>
<protein>
    <recommendedName>
        <fullName evidence="6">Lipoprotein LpqB</fullName>
    </recommendedName>
</protein>
<dbReference type="Pfam" id="PF10647">
    <property type="entry name" value="Gmad1"/>
    <property type="match status" value="1"/>
</dbReference>